<feature type="chain" id="PRO_5029917525" description="Cnidarian restricted protein" evidence="1">
    <location>
        <begin position="16"/>
        <end position="235"/>
    </location>
</feature>
<proteinExistence type="predicted"/>
<dbReference type="SUPFAM" id="SSF56496">
    <property type="entry name" value="Fibrinogen C-terminal domain-like"/>
    <property type="match status" value="1"/>
</dbReference>
<keyword evidence="3" id="KW-1185">Reference proteome</keyword>
<evidence type="ECO:0000256" key="1">
    <source>
        <dbReference type="SAM" id="SignalP"/>
    </source>
</evidence>
<dbReference type="GeneID" id="136808275"/>
<dbReference type="AlphaFoldDB" id="A0A7M5VBN0"/>
<dbReference type="EnsemblMetazoa" id="CLYHEMT006385.2">
    <property type="protein sequence ID" value="CLYHEMP006385.2"/>
    <property type="gene ID" value="CLYHEMG006385"/>
</dbReference>
<keyword evidence="1" id="KW-0732">Signal</keyword>
<evidence type="ECO:0000313" key="3">
    <source>
        <dbReference type="Proteomes" id="UP000594262"/>
    </source>
</evidence>
<dbReference type="InterPro" id="IPR036056">
    <property type="entry name" value="Fibrinogen-like_C"/>
</dbReference>
<feature type="signal peptide" evidence="1">
    <location>
        <begin position="1"/>
        <end position="15"/>
    </location>
</feature>
<sequence length="235" mass="27034">MYLIVFVCQLCFVYSNWYSGEEKQQTTTHLDTEEASKPISTSSPIECILECQKTVKESYYVEKENQCFCLKNKDQKIFSKKKSEGIFYSSNRYRNCKEIKDVCLNCKSGIHTVEPEHGVSTKVFCDIDTIKGTKYTFLINGKRHPSLKLMGQWESFPQTYGVGKTYVGDVQDEVFRANEIITWENTAGRSGSTQWLGFSSSVFANKQLHIEFWINFVASVPNRSNNFGMKVYDVI</sequence>
<evidence type="ECO:0008006" key="4">
    <source>
        <dbReference type="Google" id="ProtNLM"/>
    </source>
</evidence>
<evidence type="ECO:0000313" key="2">
    <source>
        <dbReference type="EnsemblMetazoa" id="CLYHEMP006385.2"/>
    </source>
</evidence>
<organism evidence="2 3">
    <name type="scientific">Clytia hemisphaerica</name>
    <dbReference type="NCBI Taxonomy" id="252671"/>
    <lineage>
        <taxon>Eukaryota</taxon>
        <taxon>Metazoa</taxon>
        <taxon>Cnidaria</taxon>
        <taxon>Hydrozoa</taxon>
        <taxon>Hydroidolina</taxon>
        <taxon>Leptothecata</taxon>
        <taxon>Obeliida</taxon>
        <taxon>Clytiidae</taxon>
        <taxon>Clytia</taxon>
    </lineage>
</organism>
<name>A0A7M5VBN0_9CNID</name>
<reference evidence="2" key="1">
    <citation type="submission" date="2021-01" db="UniProtKB">
        <authorList>
            <consortium name="EnsemblMetazoa"/>
        </authorList>
    </citation>
    <scope>IDENTIFICATION</scope>
</reference>
<protein>
    <recommendedName>
        <fullName evidence="4">Cnidarian restricted protein</fullName>
    </recommendedName>
</protein>
<accession>A0A7M5VBN0</accession>
<dbReference type="RefSeq" id="XP_066920917.1">
    <property type="nucleotide sequence ID" value="XM_067064816.1"/>
</dbReference>
<dbReference type="Proteomes" id="UP000594262">
    <property type="component" value="Unplaced"/>
</dbReference>